<evidence type="ECO:0000256" key="1">
    <source>
        <dbReference type="SAM" id="MobiDB-lite"/>
    </source>
</evidence>
<feature type="region of interest" description="Disordered" evidence="1">
    <location>
        <begin position="141"/>
        <end position="162"/>
    </location>
</feature>
<comment type="caution">
    <text evidence="2">The sequence shown here is derived from an EMBL/GenBank/DDBJ whole genome shotgun (WGS) entry which is preliminary data.</text>
</comment>
<accession>A0A5J9WN11</accession>
<proteinExistence type="predicted"/>
<gene>
    <name evidence="2" type="ORF">EJB05_00925</name>
</gene>
<name>A0A5J9WN11_9POAL</name>
<dbReference type="Gramene" id="TVU49608">
    <property type="protein sequence ID" value="TVU49608"/>
    <property type="gene ID" value="EJB05_00925"/>
</dbReference>
<organism evidence="2 3">
    <name type="scientific">Eragrostis curvula</name>
    <name type="common">weeping love grass</name>
    <dbReference type="NCBI Taxonomy" id="38414"/>
    <lineage>
        <taxon>Eukaryota</taxon>
        <taxon>Viridiplantae</taxon>
        <taxon>Streptophyta</taxon>
        <taxon>Embryophyta</taxon>
        <taxon>Tracheophyta</taxon>
        <taxon>Spermatophyta</taxon>
        <taxon>Magnoliopsida</taxon>
        <taxon>Liliopsida</taxon>
        <taxon>Poales</taxon>
        <taxon>Poaceae</taxon>
        <taxon>PACMAD clade</taxon>
        <taxon>Chloridoideae</taxon>
        <taxon>Eragrostideae</taxon>
        <taxon>Eragrostidinae</taxon>
        <taxon>Eragrostis</taxon>
    </lineage>
</organism>
<dbReference type="EMBL" id="RWGY01000002">
    <property type="protein sequence ID" value="TVU49608.1"/>
    <property type="molecule type" value="Genomic_DNA"/>
</dbReference>
<evidence type="ECO:0000313" key="2">
    <source>
        <dbReference type="EMBL" id="TVU49608.1"/>
    </source>
</evidence>
<protein>
    <submittedName>
        <fullName evidence="2">Uncharacterized protein</fullName>
    </submittedName>
</protein>
<dbReference type="AlphaFoldDB" id="A0A5J9WN11"/>
<reference evidence="2 3" key="1">
    <citation type="journal article" date="2019" name="Sci. Rep.">
        <title>A high-quality genome of Eragrostis curvula grass provides insights into Poaceae evolution and supports new strategies to enhance forage quality.</title>
        <authorList>
            <person name="Carballo J."/>
            <person name="Santos B.A.C.M."/>
            <person name="Zappacosta D."/>
            <person name="Garbus I."/>
            <person name="Selva J.P."/>
            <person name="Gallo C.A."/>
            <person name="Diaz A."/>
            <person name="Albertini E."/>
            <person name="Caccamo M."/>
            <person name="Echenique V."/>
        </authorList>
    </citation>
    <scope>NUCLEOTIDE SEQUENCE [LARGE SCALE GENOMIC DNA]</scope>
    <source>
        <strain evidence="3">cv. Victoria</strain>
        <tissue evidence="2">Leaf</tissue>
    </source>
</reference>
<feature type="non-terminal residue" evidence="2">
    <location>
        <position position="1"/>
    </location>
</feature>
<sequence>MNKFYLVELANTLKKFGRWKIEATDHVRFEYRDFGGVKAEAHVAFVLLGDDEIGDPSGLPQLQDIGFINLPGLLVIDGLCNLAGVYHPLGFGGGAVGAGGVILVLRILLSSGNGPIGSGKHLTLTERLKTRLREMLGSGVSSTGISRISSSAAHQRPQKGLR</sequence>
<feature type="compositionally biased region" description="Low complexity" evidence="1">
    <location>
        <begin position="141"/>
        <end position="151"/>
    </location>
</feature>
<keyword evidence="3" id="KW-1185">Reference proteome</keyword>
<dbReference type="Proteomes" id="UP000324897">
    <property type="component" value="Chromosome 6"/>
</dbReference>
<evidence type="ECO:0000313" key="3">
    <source>
        <dbReference type="Proteomes" id="UP000324897"/>
    </source>
</evidence>